<reference evidence="3 4" key="1">
    <citation type="journal article" date="2013" name="Antonie Van Leeuwenhoek">
        <title>Dongia rigui sp. nov., isolated from freshwater of a large wetland in Korea.</title>
        <authorList>
            <person name="Baik K.S."/>
            <person name="Hwang Y.M."/>
            <person name="Choi J.S."/>
            <person name="Kwon J."/>
            <person name="Seong C.N."/>
        </authorList>
    </citation>
    <scope>NUCLEOTIDE SEQUENCE [LARGE SCALE GENOMIC DNA]</scope>
    <source>
        <strain evidence="3 4">04SU4-P</strain>
    </source>
</reference>
<feature type="domain" description="TPM" evidence="2">
    <location>
        <begin position="121"/>
        <end position="199"/>
    </location>
</feature>
<accession>A0ABU5E5G7</accession>
<evidence type="ECO:0000256" key="1">
    <source>
        <dbReference type="SAM" id="Phobius"/>
    </source>
</evidence>
<gene>
    <name evidence="3" type="ORF">SMD31_19765</name>
</gene>
<keyword evidence="1" id="KW-0472">Membrane</keyword>
<organism evidence="3 4">
    <name type="scientific">Dongia rigui</name>
    <dbReference type="NCBI Taxonomy" id="940149"/>
    <lineage>
        <taxon>Bacteria</taxon>
        <taxon>Pseudomonadati</taxon>
        <taxon>Pseudomonadota</taxon>
        <taxon>Alphaproteobacteria</taxon>
        <taxon>Rhodospirillales</taxon>
        <taxon>Dongiaceae</taxon>
        <taxon>Dongia</taxon>
    </lineage>
</organism>
<evidence type="ECO:0000259" key="2">
    <source>
        <dbReference type="Pfam" id="PF04536"/>
    </source>
</evidence>
<keyword evidence="1" id="KW-0812">Transmembrane</keyword>
<comment type="caution">
    <text evidence="3">The sequence shown here is derived from an EMBL/GenBank/DDBJ whole genome shotgun (WGS) entry which is preliminary data.</text>
</comment>
<dbReference type="Proteomes" id="UP001271769">
    <property type="component" value="Unassembled WGS sequence"/>
</dbReference>
<name>A0ABU5E5G7_9PROT</name>
<dbReference type="Pfam" id="PF04536">
    <property type="entry name" value="TPM_phosphatase"/>
    <property type="match status" value="1"/>
</dbReference>
<dbReference type="EMBL" id="JAXCLX010000004">
    <property type="protein sequence ID" value="MDY0874188.1"/>
    <property type="molecule type" value="Genomic_DNA"/>
</dbReference>
<keyword evidence="4" id="KW-1185">Reference proteome</keyword>
<protein>
    <submittedName>
        <fullName evidence="3">TPM domain-containing protein</fullName>
    </submittedName>
</protein>
<evidence type="ECO:0000313" key="4">
    <source>
        <dbReference type="Proteomes" id="UP001271769"/>
    </source>
</evidence>
<sequence>MAAVPSAAAGPVANGRRLGVIDKDAQNRIETAIAAAELRSRAELVAVIAGRASDYRATGIALSTIGAFLAGIVVWAWVPWSDTSRVLLTEFATFIVLLAVLELTPLGDRLTPGHVLHTAAQRLARAIFLEQGLARTLERNAVMFFVSVAERHVEIIADEAIDAKVDQAQWQGIIDAFTDKVRTGALEAGYIEAIAALSKVLATHFPANGERVNAVSNRLIRL</sequence>
<feature type="transmembrane region" description="Helical" evidence="1">
    <location>
        <begin position="60"/>
        <end position="80"/>
    </location>
</feature>
<dbReference type="InterPro" id="IPR007621">
    <property type="entry name" value="TPM_dom"/>
</dbReference>
<dbReference type="Gene3D" id="3.10.310.50">
    <property type="match status" value="1"/>
</dbReference>
<keyword evidence="1" id="KW-1133">Transmembrane helix</keyword>
<evidence type="ECO:0000313" key="3">
    <source>
        <dbReference type="EMBL" id="MDY0874188.1"/>
    </source>
</evidence>
<proteinExistence type="predicted"/>
<dbReference type="RefSeq" id="WP_320502661.1">
    <property type="nucleotide sequence ID" value="NZ_JAXCLX010000004.1"/>
</dbReference>